<comment type="caution">
    <text evidence="1">The sequence shown here is derived from an EMBL/GenBank/DDBJ whole genome shotgun (WGS) entry which is preliminary data.</text>
</comment>
<keyword evidence="2" id="KW-1185">Reference proteome</keyword>
<protein>
    <submittedName>
        <fullName evidence="1">8911_t:CDS:1</fullName>
    </submittedName>
</protein>
<feature type="non-terminal residue" evidence="1">
    <location>
        <position position="77"/>
    </location>
</feature>
<evidence type="ECO:0000313" key="1">
    <source>
        <dbReference type="EMBL" id="CAG8654677.1"/>
    </source>
</evidence>
<accession>A0A9N9E046</accession>
<feature type="non-terminal residue" evidence="1">
    <location>
        <position position="1"/>
    </location>
</feature>
<dbReference type="AlphaFoldDB" id="A0A9N9E046"/>
<dbReference type="EMBL" id="CAJVPJ010004691">
    <property type="protein sequence ID" value="CAG8654677.1"/>
    <property type="molecule type" value="Genomic_DNA"/>
</dbReference>
<proteinExistence type="predicted"/>
<dbReference type="Proteomes" id="UP000789572">
    <property type="component" value="Unassembled WGS sequence"/>
</dbReference>
<reference evidence="1" key="1">
    <citation type="submission" date="2021-06" db="EMBL/GenBank/DDBJ databases">
        <authorList>
            <person name="Kallberg Y."/>
            <person name="Tangrot J."/>
            <person name="Rosling A."/>
        </authorList>
    </citation>
    <scope>NUCLEOTIDE SEQUENCE</scope>
    <source>
        <strain evidence="1">IA702</strain>
    </source>
</reference>
<evidence type="ECO:0000313" key="2">
    <source>
        <dbReference type="Proteomes" id="UP000789572"/>
    </source>
</evidence>
<sequence>LAPDASPLQLVRQLYLVYLPTHESLLALTQAFDGQRRLLLCNVVEVLDNGWYRLGCSLDILDTHYQAADLEAAEAAY</sequence>
<organism evidence="1 2">
    <name type="scientific">Paraglomus occultum</name>
    <dbReference type="NCBI Taxonomy" id="144539"/>
    <lineage>
        <taxon>Eukaryota</taxon>
        <taxon>Fungi</taxon>
        <taxon>Fungi incertae sedis</taxon>
        <taxon>Mucoromycota</taxon>
        <taxon>Glomeromycotina</taxon>
        <taxon>Glomeromycetes</taxon>
        <taxon>Paraglomerales</taxon>
        <taxon>Paraglomeraceae</taxon>
        <taxon>Paraglomus</taxon>
    </lineage>
</organism>
<name>A0A9N9E046_9GLOM</name>
<gene>
    <name evidence="1" type="ORF">POCULU_LOCUS10136</name>
</gene>